<dbReference type="RefSeq" id="WP_310262242.1">
    <property type="nucleotide sequence ID" value="NZ_JAVDXU010000001.1"/>
</dbReference>
<evidence type="ECO:0008006" key="3">
    <source>
        <dbReference type="Google" id="ProtNLM"/>
    </source>
</evidence>
<sequence>MSAIDASALVAKEFDCYYQADELIWEDWAFRKLAKNSAERFAFYASGDSLNKVVDILRGLQLDRNGDFIKKLERDTNIDWSDEINWIRFQHQIEMILDFLRNPASH</sequence>
<evidence type="ECO:0000313" key="2">
    <source>
        <dbReference type="Proteomes" id="UP001180453"/>
    </source>
</evidence>
<comment type="caution">
    <text evidence="1">The sequence shown here is derived from an EMBL/GenBank/DDBJ whole genome shotgun (WGS) entry which is preliminary data.</text>
</comment>
<name>A0ABU1YI80_ROSSA</name>
<keyword evidence="2" id="KW-1185">Reference proteome</keyword>
<proteinExistence type="predicted"/>
<accession>A0ABU1YI80</accession>
<organism evidence="1 2">
    <name type="scientific">Roseateles saccharophilus</name>
    <name type="common">Pseudomonas saccharophila</name>
    <dbReference type="NCBI Taxonomy" id="304"/>
    <lineage>
        <taxon>Bacteria</taxon>
        <taxon>Pseudomonadati</taxon>
        <taxon>Pseudomonadota</taxon>
        <taxon>Betaproteobacteria</taxon>
        <taxon>Burkholderiales</taxon>
        <taxon>Sphaerotilaceae</taxon>
        <taxon>Roseateles</taxon>
    </lineage>
</organism>
<dbReference type="Proteomes" id="UP001180453">
    <property type="component" value="Unassembled WGS sequence"/>
</dbReference>
<gene>
    <name evidence="1" type="ORF">J2X20_001192</name>
</gene>
<evidence type="ECO:0000313" key="1">
    <source>
        <dbReference type="EMBL" id="MDR7268563.1"/>
    </source>
</evidence>
<dbReference type="EMBL" id="JAVDXU010000001">
    <property type="protein sequence ID" value="MDR7268563.1"/>
    <property type="molecule type" value="Genomic_DNA"/>
</dbReference>
<reference evidence="1 2" key="1">
    <citation type="submission" date="2023-07" db="EMBL/GenBank/DDBJ databases">
        <title>Sorghum-associated microbial communities from plants grown in Nebraska, USA.</title>
        <authorList>
            <person name="Schachtman D."/>
        </authorList>
    </citation>
    <scope>NUCLEOTIDE SEQUENCE [LARGE SCALE GENOMIC DNA]</scope>
    <source>
        <strain evidence="1 2">BE314</strain>
    </source>
</reference>
<protein>
    <recommendedName>
        <fullName evidence="3">CdiI immunity protein domain-containing protein</fullName>
    </recommendedName>
</protein>